<dbReference type="KEGG" id="tsr:106555401"/>
<evidence type="ECO:0000256" key="13">
    <source>
        <dbReference type="ARBA" id="ARBA00023157"/>
    </source>
</evidence>
<evidence type="ECO:0000256" key="1">
    <source>
        <dbReference type="ARBA" id="ARBA00003195"/>
    </source>
</evidence>
<keyword evidence="10" id="KW-0249">Electron transport</keyword>
<dbReference type="Pfam" id="PF10200">
    <property type="entry name" value="Ndufs5"/>
    <property type="match status" value="1"/>
</dbReference>
<evidence type="ECO:0000256" key="6">
    <source>
        <dbReference type="ARBA" id="ARBA00013482"/>
    </source>
</evidence>
<keyword evidence="7" id="KW-0813">Transport</keyword>
<keyword evidence="9" id="KW-0999">Mitochondrion inner membrane</keyword>
<evidence type="ECO:0000256" key="7">
    <source>
        <dbReference type="ARBA" id="ARBA00022448"/>
    </source>
</evidence>
<sequence>MRFFLPLKTSPPWTEPSMPEAPPNSNPSSVPSQGLNSFLPLTCPFCLSAMPFLDLQNQLGINLDRWMLRLSSKQPFQQPSVCHTFEKEWLECSEGIGLTRAKEECRLEAEDLQECMTKRKMMQRVRAILKQRDLMIKEGKYTPPTDQNKD</sequence>
<evidence type="ECO:0000256" key="14">
    <source>
        <dbReference type="ARBA" id="ARBA00031222"/>
    </source>
</evidence>
<organism evidence="18 19">
    <name type="scientific">Thamnophis sirtalis</name>
    <dbReference type="NCBI Taxonomy" id="35019"/>
    <lineage>
        <taxon>Eukaryota</taxon>
        <taxon>Metazoa</taxon>
        <taxon>Chordata</taxon>
        <taxon>Craniata</taxon>
        <taxon>Vertebrata</taxon>
        <taxon>Euteleostomi</taxon>
        <taxon>Lepidosauria</taxon>
        <taxon>Squamata</taxon>
        <taxon>Bifurcata</taxon>
        <taxon>Unidentata</taxon>
        <taxon>Episquamata</taxon>
        <taxon>Toxicofera</taxon>
        <taxon>Serpentes</taxon>
        <taxon>Colubroidea</taxon>
        <taxon>Colubridae</taxon>
        <taxon>Natricinae</taxon>
        <taxon>Thamnophis</taxon>
    </lineage>
</organism>
<evidence type="ECO:0000256" key="9">
    <source>
        <dbReference type="ARBA" id="ARBA00022792"/>
    </source>
</evidence>
<dbReference type="GO" id="GO:0032981">
    <property type="term" value="P:mitochondrial respiratory chain complex I assembly"/>
    <property type="evidence" value="ECO:0007669"/>
    <property type="project" value="TreeGrafter"/>
</dbReference>
<evidence type="ECO:0000256" key="2">
    <source>
        <dbReference type="ARBA" id="ARBA00004569"/>
    </source>
</evidence>
<comment type="subunit">
    <text evidence="5">Mammalian complex I is composed of 45 different subunits. This is a component of the iron-sulfur (IP) fragment of the enzyme.</text>
</comment>
<evidence type="ECO:0000256" key="5">
    <source>
        <dbReference type="ARBA" id="ARBA00011261"/>
    </source>
</evidence>
<evidence type="ECO:0000256" key="17">
    <source>
        <dbReference type="SAM" id="MobiDB-lite"/>
    </source>
</evidence>
<dbReference type="AlphaFoldDB" id="A0A6I9Z1L0"/>
<evidence type="ECO:0000313" key="19">
    <source>
        <dbReference type="RefSeq" id="XP_013929720.1"/>
    </source>
</evidence>
<evidence type="ECO:0000256" key="11">
    <source>
        <dbReference type="ARBA" id="ARBA00023128"/>
    </source>
</evidence>
<keyword evidence="11" id="KW-0496">Mitochondrion</keyword>
<reference evidence="19" key="1">
    <citation type="submission" date="2025-08" db="UniProtKB">
        <authorList>
            <consortium name="RefSeq"/>
        </authorList>
    </citation>
    <scope>IDENTIFICATION</scope>
    <source>
        <tissue evidence="19">Skeletal muscle</tissue>
    </source>
</reference>
<dbReference type="RefSeq" id="XP_013929720.1">
    <property type="nucleotide sequence ID" value="XM_014074245.1"/>
</dbReference>
<keyword evidence="12" id="KW-0472">Membrane</keyword>
<evidence type="ECO:0000256" key="8">
    <source>
        <dbReference type="ARBA" id="ARBA00022660"/>
    </source>
</evidence>
<evidence type="ECO:0000256" key="3">
    <source>
        <dbReference type="ARBA" id="ARBA00004637"/>
    </source>
</evidence>
<dbReference type="InterPro" id="IPR019342">
    <property type="entry name" value="NADH_UbQ_OxRdtase_FeS-su5"/>
</dbReference>
<comment type="subcellular location">
    <subcellularLocation>
        <location evidence="3">Mitochondrion inner membrane</location>
        <topology evidence="3">Peripheral membrane protein</topology>
    </subcellularLocation>
    <subcellularLocation>
        <location evidence="2">Mitochondrion intermembrane space</location>
    </subcellularLocation>
</comment>
<evidence type="ECO:0000256" key="4">
    <source>
        <dbReference type="ARBA" id="ARBA00007372"/>
    </source>
</evidence>
<protein>
    <recommendedName>
        <fullName evidence="6">NADH dehydrogenase [ubiquinone] iron-sulfur protein 5</fullName>
    </recommendedName>
    <alternativeName>
        <fullName evidence="14">Complex I-15 kDa</fullName>
    </alternativeName>
    <alternativeName>
        <fullName evidence="15">NADH-ubiquinone oxidoreductase 15 kDa subunit</fullName>
    </alternativeName>
</protein>
<name>A0A6I9Z1L0_9SAUR</name>
<evidence type="ECO:0000313" key="18">
    <source>
        <dbReference type="Proteomes" id="UP000504617"/>
    </source>
</evidence>
<keyword evidence="13 16" id="KW-1015">Disulfide bond</keyword>
<accession>A0A6I9Z1L0</accession>
<dbReference type="PANTHER" id="PTHR15224:SF1">
    <property type="entry name" value="NADH DEHYDROGENASE [UBIQUINONE] IRON-SULFUR PROTEIN 5"/>
    <property type="match status" value="1"/>
</dbReference>
<feature type="disulfide bond" evidence="16">
    <location>
        <begin position="82"/>
        <end position="115"/>
    </location>
</feature>
<proteinExistence type="inferred from homology"/>
<feature type="region of interest" description="Disordered" evidence="17">
    <location>
        <begin position="1"/>
        <end position="31"/>
    </location>
</feature>
<dbReference type="GO" id="GO:0005743">
    <property type="term" value="C:mitochondrial inner membrane"/>
    <property type="evidence" value="ECO:0007669"/>
    <property type="project" value="UniProtKB-SubCell"/>
</dbReference>
<keyword evidence="8" id="KW-0679">Respiratory chain</keyword>
<dbReference type="CTD" id="4725"/>
<feature type="disulfide bond" evidence="16">
    <location>
        <begin position="92"/>
        <end position="105"/>
    </location>
</feature>
<comment type="function">
    <text evidence="1">Accessory subunit of the mitochondrial membrane respiratory chain NADH dehydrogenase (Complex I), that is believed not to be involved in catalysis. Complex I functions in the transfer of electrons from NADH to the respiratory chain. The immediate electron acceptor for the enzyme is believed to be ubiquinone.</text>
</comment>
<evidence type="ECO:0000256" key="15">
    <source>
        <dbReference type="ARBA" id="ARBA00032739"/>
    </source>
</evidence>
<dbReference type="GeneID" id="106555401"/>
<evidence type="ECO:0000256" key="10">
    <source>
        <dbReference type="ARBA" id="ARBA00022982"/>
    </source>
</evidence>
<keyword evidence="18" id="KW-1185">Reference proteome</keyword>
<dbReference type="GO" id="GO:0005758">
    <property type="term" value="C:mitochondrial intermembrane space"/>
    <property type="evidence" value="ECO:0007669"/>
    <property type="project" value="UniProtKB-SubCell"/>
</dbReference>
<dbReference type="Proteomes" id="UP000504617">
    <property type="component" value="Unplaced"/>
</dbReference>
<dbReference type="OrthoDB" id="9992197at2759"/>
<dbReference type="PANTHER" id="PTHR15224">
    <property type="entry name" value="NADH DEHYDROGENASE [UBIQUINONE] IRON-SULFUR PROTEIN 5"/>
    <property type="match status" value="1"/>
</dbReference>
<gene>
    <name evidence="19" type="primary">NDUFS5</name>
</gene>
<comment type="similarity">
    <text evidence="4">Belongs to the complex I NDUFS5 subunit family.</text>
</comment>
<evidence type="ECO:0000256" key="16">
    <source>
        <dbReference type="PIRSR" id="PIRSR619342-50"/>
    </source>
</evidence>
<evidence type="ECO:0000256" key="12">
    <source>
        <dbReference type="ARBA" id="ARBA00023136"/>
    </source>
</evidence>